<dbReference type="OrthoDB" id="3758675at2759"/>
<keyword evidence="1" id="KW-0732">Signal</keyword>
<dbReference type="SUPFAM" id="SSF56973">
    <property type="entry name" value="Aerolisin/ETX pore-forming domain"/>
    <property type="match status" value="1"/>
</dbReference>
<evidence type="ECO:0000259" key="2">
    <source>
        <dbReference type="PROSITE" id="PS51752"/>
    </source>
</evidence>
<dbReference type="InterPro" id="IPR001229">
    <property type="entry name" value="Jacalin-like_lectin_dom"/>
</dbReference>
<evidence type="ECO:0000256" key="1">
    <source>
        <dbReference type="SAM" id="SignalP"/>
    </source>
</evidence>
<feature type="signal peptide" evidence="1">
    <location>
        <begin position="1"/>
        <end position="22"/>
    </location>
</feature>
<dbReference type="PROSITE" id="PS51752">
    <property type="entry name" value="JACALIN_LECTIN"/>
    <property type="match status" value="1"/>
</dbReference>
<keyword evidence="4" id="KW-1185">Reference proteome</keyword>
<organism evidence="3 4">
    <name type="scientific">Pleomassaria siparia CBS 279.74</name>
    <dbReference type="NCBI Taxonomy" id="1314801"/>
    <lineage>
        <taxon>Eukaryota</taxon>
        <taxon>Fungi</taxon>
        <taxon>Dikarya</taxon>
        <taxon>Ascomycota</taxon>
        <taxon>Pezizomycotina</taxon>
        <taxon>Dothideomycetes</taxon>
        <taxon>Pleosporomycetidae</taxon>
        <taxon>Pleosporales</taxon>
        <taxon>Pleomassariaceae</taxon>
        <taxon>Pleomassaria</taxon>
    </lineage>
</organism>
<name>A0A6G1KSJ8_9PLEO</name>
<evidence type="ECO:0000313" key="4">
    <source>
        <dbReference type="Proteomes" id="UP000799428"/>
    </source>
</evidence>
<accession>A0A6G1KSJ8</accession>
<dbReference type="SUPFAM" id="SSF51101">
    <property type="entry name" value="Mannose-binding lectins"/>
    <property type="match status" value="1"/>
</dbReference>
<protein>
    <recommendedName>
        <fullName evidence="2">Jacalin-type lectin domain-containing protein</fullName>
    </recommendedName>
</protein>
<dbReference type="AlphaFoldDB" id="A0A6G1KSJ8"/>
<feature type="chain" id="PRO_5026130546" description="Jacalin-type lectin domain-containing protein" evidence="1">
    <location>
        <begin position="23"/>
        <end position="365"/>
    </location>
</feature>
<reference evidence="3" key="1">
    <citation type="journal article" date="2020" name="Stud. Mycol.">
        <title>101 Dothideomycetes genomes: a test case for predicting lifestyles and emergence of pathogens.</title>
        <authorList>
            <person name="Haridas S."/>
            <person name="Albert R."/>
            <person name="Binder M."/>
            <person name="Bloem J."/>
            <person name="Labutti K."/>
            <person name="Salamov A."/>
            <person name="Andreopoulos B."/>
            <person name="Baker S."/>
            <person name="Barry K."/>
            <person name="Bills G."/>
            <person name="Bluhm B."/>
            <person name="Cannon C."/>
            <person name="Castanera R."/>
            <person name="Culley D."/>
            <person name="Daum C."/>
            <person name="Ezra D."/>
            <person name="Gonzalez J."/>
            <person name="Henrissat B."/>
            <person name="Kuo A."/>
            <person name="Liang C."/>
            <person name="Lipzen A."/>
            <person name="Lutzoni F."/>
            <person name="Magnuson J."/>
            <person name="Mondo S."/>
            <person name="Nolan M."/>
            <person name="Ohm R."/>
            <person name="Pangilinan J."/>
            <person name="Park H.-J."/>
            <person name="Ramirez L."/>
            <person name="Alfaro M."/>
            <person name="Sun H."/>
            <person name="Tritt A."/>
            <person name="Yoshinaga Y."/>
            <person name="Zwiers L.-H."/>
            <person name="Turgeon B."/>
            <person name="Goodwin S."/>
            <person name="Spatafora J."/>
            <person name="Crous P."/>
            <person name="Grigoriev I."/>
        </authorList>
    </citation>
    <scope>NUCLEOTIDE SEQUENCE</scope>
    <source>
        <strain evidence="3">CBS 279.74</strain>
    </source>
</reference>
<dbReference type="Gene3D" id="2.100.10.30">
    <property type="entry name" value="Jacalin-like lectin domain"/>
    <property type="match status" value="1"/>
</dbReference>
<proteinExistence type="predicted"/>
<dbReference type="Gene3D" id="2.170.15.10">
    <property type="entry name" value="Proaerolysin, chain A, domain 3"/>
    <property type="match status" value="1"/>
</dbReference>
<feature type="domain" description="Jacalin-type lectin" evidence="2">
    <location>
        <begin position="32"/>
        <end position="173"/>
    </location>
</feature>
<sequence>MFLSASKILLGAACLFFGAAQAQDDDCTAGPWSDVSYTGGGGGSRFCATKWKAGVVVTGVEVWSNDHNVRAVQFYYSDGTNSPQWGKIDGNKHARLDWDPSVDGISQIKSWGNGKGQYLGRVYIRTVKGAELDVGKNTNGQNTFETNVASGIMLGAFGQSGDSIDSLGFLFLKSKIEKITVDDVVFNETPEDLNARMEGLQTVILDYADHTNDNTAATEVFTFGKTDTKSTTKTFSNTATRSFGWSTAIQISGKILELGASSTTTLNYDYSQASTEESSTTNSVTLTYTVATTLGPGQRTFCRATAMSGTYKGDYTSTVNIWLEDGSTFGFSQEGTMEQVNWSKASSVCQDNEFPPEKRAMKFIS</sequence>
<gene>
    <name evidence="3" type="ORF">K504DRAFT_529686</name>
</gene>
<evidence type="ECO:0000313" key="3">
    <source>
        <dbReference type="EMBL" id="KAF2715525.1"/>
    </source>
</evidence>
<dbReference type="Pfam" id="PF01419">
    <property type="entry name" value="Jacalin"/>
    <property type="match status" value="1"/>
</dbReference>
<dbReference type="Proteomes" id="UP000799428">
    <property type="component" value="Unassembled WGS sequence"/>
</dbReference>
<dbReference type="EMBL" id="MU005764">
    <property type="protein sequence ID" value="KAF2715525.1"/>
    <property type="molecule type" value="Genomic_DNA"/>
</dbReference>
<dbReference type="InterPro" id="IPR036404">
    <property type="entry name" value="Jacalin-like_lectin_dom_sf"/>
</dbReference>